<dbReference type="EMBL" id="KQ484122">
    <property type="protein sequence ID" value="KYP37286.1"/>
    <property type="molecule type" value="Genomic_DNA"/>
</dbReference>
<evidence type="ECO:0000313" key="2">
    <source>
        <dbReference type="Proteomes" id="UP000075243"/>
    </source>
</evidence>
<dbReference type="Gramene" id="C.cajan_37166.t">
    <property type="protein sequence ID" value="C.cajan_37166.t.cds1"/>
    <property type="gene ID" value="C.cajan_37166"/>
</dbReference>
<gene>
    <name evidence="1" type="ORF">KK1_041541</name>
</gene>
<dbReference type="Proteomes" id="UP000075243">
    <property type="component" value="Unassembled WGS sequence"/>
</dbReference>
<accession>A0A151R429</accession>
<proteinExistence type="predicted"/>
<sequence>MLLVLWNGGKLQPLQPSLGLRQGDLLSLYLFVLCMERLALRIQELNREGSWKAIQISQGGPPLSHFLFAYDIFLFCHAME</sequence>
<name>A0A151R429_CAJCA</name>
<reference evidence="1" key="1">
    <citation type="journal article" date="2012" name="Nat. Biotechnol.">
        <title>Draft genome sequence of pigeonpea (Cajanus cajan), an orphan legume crop of resource-poor farmers.</title>
        <authorList>
            <person name="Varshney R.K."/>
            <person name="Chen W."/>
            <person name="Li Y."/>
            <person name="Bharti A.K."/>
            <person name="Saxena R.K."/>
            <person name="Schlueter J.A."/>
            <person name="Donoghue M.T."/>
            <person name="Azam S."/>
            <person name="Fan G."/>
            <person name="Whaley A.M."/>
            <person name="Farmer A.D."/>
            <person name="Sheridan J."/>
            <person name="Iwata A."/>
            <person name="Tuteja R."/>
            <person name="Penmetsa R.V."/>
            <person name="Wu W."/>
            <person name="Upadhyaya H.D."/>
            <person name="Yang S.P."/>
            <person name="Shah T."/>
            <person name="Saxena K.B."/>
            <person name="Michael T."/>
            <person name="McCombie W.R."/>
            <person name="Yang B."/>
            <person name="Zhang G."/>
            <person name="Yang H."/>
            <person name="Wang J."/>
            <person name="Spillane C."/>
            <person name="Cook D.R."/>
            <person name="May G.D."/>
            <person name="Xu X."/>
            <person name="Jackson S.A."/>
        </authorList>
    </citation>
    <scope>NUCLEOTIDE SEQUENCE [LARGE SCALE GENOMIC DNA]</scope>
</reference>
<dbReference type="AlphaFoldDB" id="A0A151R429"/>
<evidence type="ECO:0008006" key="3">
    <source>
        <dbReference type="Google" id="ProtNLM"/>
    </source>
</evidence>
<protein>
    <recommendedName>
        <fullName evidence="3">Reverse transcriptase domain-containing protein</fullName>
    </recommendedName>
</protein>
<keyword evidence="2" id="KW-1185">Reference proteome</keyword>
<organism evidence="1 2">
    <name type="scientific">Cajanus cajan</name>
    <name type="common">Pigeon pea</name>
    <name type="synonym">Cajanus indicus</name>
    <dbReference type="NCBI Taxonomy" id="3821"/>
    <lineage>
        <taxon>Eukaryota</taxon>
        <taxon>Viridiplantae</taxon>
        <taxon>Streptophyta</taxon>
        <taxon>Embryophyta</taxon>
        <taxon>Tracheophyta</taxon>
        <taxon>Spermatophyta</taxon>
        <taxon>Magnoliopsida</taxon>
        <taxon>eudicotyledons</taxon>
        <taxon>Gunneridae</taxon>
        <taxon>Pentapetalae</taxon>
        <taxon>rosids</taxon>
        <taxon>fabids</taxon>
        <taxon>Fabales</taxon>
        <taxon>Fabaceae</taxon>
        <taxon>Papilionoideae</taxon>
        <taxon>50 kb inversion clade</taxon>
        <taxon>NPAAA clade</taxon>
        <taxon>indigoferoid/millettioid clade</taxon>
        <taxon>Phaseoleae</taxon>
        <taxon>Cajanus</taxon>
    </lineage>
</organism>
<evidence type="ECO:0000313" key="1">
    <source>
        <dbReference type="EMBL" id="KYP37286.1"/>
    </source>
</evidence>